<name>A0A9P0DP86_PHACE</name>
<feature type="region of interest" description="Disordered" evidence="1">
    <location>
        <begin position="162"/>
        <end position="322"/>
    </location>
</feature>
<dbReference type="InterPro" id="IPR012340">
    <property type="entry name" value="NA-bd_OB-fold"/>
</dbReference>
<feature type="compositionally biased region" description="Low complexity" evidence="1">
    <location>
        <begin position="162"/>
        <end position="208"/>
    </location>
</feature>
<dbReference type="AlphaFoldDB" id="A0A9P0DP86"/>
<evidence type="ECO:0000256" key="1">
    <source>
        <dbReference type="SAM" id="MobiDB-lite"/>
    </source>
</evidence>
<dbReference type="InterPro" id="IPR050181">
    <property type="entry name" value="Cold_shock_domain"/>
</dbReference>
<gene>
    <name evidence="3" type="ORF">PHAECO_LOCUS12533</name>
</gene>
<dbReference type="SUPFAM" id="SSF50249">
    <property type="entry name" value="Nucleic acid-binding proteins"/>
    <property type="match status" value="1"/>
</dbReference>
<feature type="region of interest" description="Disordered" evidence="1">
    <location>
        <begin position="1"/>
        <end position="25"/>
    </location>
</feature>
<accession>A0A9P0DP86</accession>
<feature type="domain" description="CSD" evidence="2">
    <location>
        <begin position="30"/>
        <end position="99"/>
    </location>
</feature>
<dbReference type="PROSITE" id="PS51857">
    <property type="entry name" value="CSD_2"/>
    <property type="match status" value="1"/>
</dbReference>
<dbReference type="GO" id="GO:0003676">
    <property type="term" value="F:nucleic acid binding"/>
    <property type="evidence" value="ECO:0007669"/>
    <property type="project" value="InterPro"/>
</dbReference>
<feature type="compositionally biased region" description="Polar residues" evidence="1">
    <location>
        <begin position="238"/>
        <end position="249"/>
    </location>
</feature>
<reference evidence="3" key="1">
    <citation type="submission" date="2022-01" db="EMBL/GenBank/DDBJ databases">
        <authorList>
            <person name="King R."/>
        </authorList>
    </citation>
    <scope>NUCLEOTIDE SEQUENCE</scope>
</reference>
<dbReference type="CDD" id="cd04458">
    <property type="entry name" value="CSP_CDS"/>
    <property type="match status" value="1"/>
</dbReference>
<dbReference type="InterPro" id="IPR011129">
    <property type="entry name" value="CSD"/>
</dbReference>
<organism evidence="3 4">
    <name type="scientific">Phaedon cochleariae</name>
    <name type="common">Mustard beetle</name>
    <dbReference type="NCBI Taxonomy" id="80249"/>
    <lineage>
        <taxon>Eukaryota</taxon>
        <taxon>Metazoa</taxon>
        <taxon>Ecdysozoa</taxon>
        <taxon>Arthropoda</taxon>
        <taxon>Hexapoda</taxon>
        <taxon>Insecta</taxon>
        <taxon>Pterygota</taxon>
        <taxon>Neoptera</taxon>
        <taxon>Endopterygota</taxon>
        <taxon>Coleoptera</taxon>
        <taxon>Polyphaga</taxon>
        <taxon>Cucujiformia</taxon>
        <taxon>Chrysomeloidea</taxon>
        <taxon>Chrysomelidae</taxon>
        <taxon>Chrysomelinae</taxon>
        <taxon>Chrysomelini</taxon>
        <taxon>Phaedon</taxon>
    </lineage>
</organism>
<keyword evidence="4" id="KW-1185">Reference proteome</keyword>
<dbReference type="OrthoDB" id="45365at2759"/>
<dbReference type="EMBL" id="OU896715">
    <property type="protein sequence ID" value="CAH1183152.1"/>
    <property type="molecule type" value="Genomic_DNA"/>
</dbReference>
<proteinExistence type="predicted"/>
<feature type="compositionally biased region" description="Low complexity" evidence="1">
    <location>
        <begin position="1"/>
        <end position="17"/>
    </location>
</feature>
<protein>
    <recommendedName>
        <fullName evidence="2">CSD domain-containing protein</fullName>
    </recommendedName>
</protein>
<dbReference type="PRINTS" id="PR00050">
    <property type="entry name" value="COLDSHOCK"/>
</dbReference>
<evidence type="ECO:0000313" key="4">
    <source>
        <dbReference type="Proteomes" id="UP001153737"/>
    </source>
</evidence>
<dbReference type="InterPro" id="IPR002059">
    <property type="entry name" value="CSP_DNA-bd"/>
</dbReference>
<reference evidence="3" key="2">
    <citation type="submission" date="2022-10" db="EMBL/GenBank/DDBJ databases">
        <authorList>
            <consortium name="ENA_rothamsted_submissions"/>
            <consortium name="culmorum"/>
            <person name="King R."/>
        </authorList>
    </citation>
    <scope>NUCLEOTIDE SEQUENCE</scope>
</reference>
<dbReference type="InterPro" id="IPR019844">
    <property type="entry name" value="CSD_CS"/>
</dbReference>
<dbReference type="Proteomes" id="UP001153737">
    <property type="component" value="Chromosome 9"/>
</dbReference>
<sequence length="322" mass="33899">MAEAEQQQAAPEVQEQPKPVPKQKEILASKVTGTVKWFNVKSGYGFINRNDTKEDVFVHQSAITKNNPKKAVRSVGDGEPVEFSVVAGEKGNEAANVTGPNGEAVRGSPYAADRRRGYRQWYYPRGGARARAMGMSRTARLRAAKAATLEADRCAARAARVASGSGAEAAGTAAAAGTTRAGRTAGRLCRRAGSSSRTGTGRWRGAVAGRRRGSSAACIPGTSAVAEEAAAGRVLPPKTTNRVTSSSRTEAGPISSREARGGRLGPGTADAGPRGRAPASRSPSLGGMRKRRTLNPMHLSRQKKVSPCRTPPQRAVLRRYAL</sequence>
<dbReference type="PANTHER" id="PTHR11544">
    <property type="entry name" value="COLD SHOCK DOMAIN CONTAINING PROTEINS"/>
    <property type="match status" value="1"/>
</dbReference>
<evidence type="ECO:0000313" key="3">
    <source>
        <dbReference type="EMBL" id="CAH1183152.1"/>
    </source>
</evidence>
<dbReference type="Gene3D" id="2.40.50.140">
    <property type="entry name" value="Nucleic acid-binding proteins"/>
    <property type="match status" value="1"/>
</dbReference>
<evidence type="ECO:0000259" key="2">
    <source>
        <dbReference type="PROSITE" id="PS51857"/>
    </source>
</evidence>
<dbReference type="PROSITE" id="PS00352">
    <property type="entry name" value="CSD_1"/>
    <property type="match status" value="1"/>
</dbReference>
<dbReference type="SMART" id="SM00357">
    <property type="entry name" value="CSP"/>
    <property type="match status" value="1"/>
</dbReference>
<dbReference type="FunFam" id="2.40.50.140:FF:000274">
    <property type="entry name" value="Mitochondrial RNA binding protein"/>
    <property type="match status" value="1"/>
</dbReference>
<dbReference type="Pfam" id="PF00313">
    <property type="entry name" value="CSD"/>
    <property type="match status" value="1"/>
</dbReference>